<comment type="caution">
    <text evidence="1">The sequence shown here is derived from an EMBL/GenBank/DDBJ whole genome shotgun (WGS) entry which is preliminary data.</text>
</comment>
<dbReference type="InterPro" id="IPR045640">
    <property type="entry name" value="DUF6407"/>
</dbReference>
<gene>
    <name evidence="1" type="ORF">E2626_11620</name>
</gene>
<dbReference type="AlphaFoldDB" id="A0A4Y8LGB1"/>
<dbReference type="EMBL" id="SORX01000006">
    <property type="protein sequence ID" value="TFE00617.1"/>
    <property type="molecule type" value="Genomic_DNA"/>
</dbReference>
<sequence>MNFEHFAKERWQGNLVTFIKEALDFFQMKSRIEQDGEPHLYLDSIAEENMLTRLVEATGKYADIEAAFGGRVIRNY</sequence>
<evidence type="ECO:0000313" key="2">
    <source>
        <dbReference type="Proteomes" id="UP000297776"/>
    </source>
</evidence>
<name>A0A4Y8LGB1_9BACL</name>
<evidence type="ECO:0000313" key="1">
    <source>
        <dbReference type="EMBL" id="TFE00617.1"/>
    </source>
</evidence>
<dbReference type="RefSeq" id="WP_134381937.1">
    <property type="nucleotide sequence ID" value="NZ_SORX01000006.1"/>
</dbReference>
<keyword evidence="2" id="KW-1185">Reference proteome</keyword>
<dbReference type="Proteomes" id="UP000297776">
    <property type="component" value="Unassembled WGS sequence"/>
</dbReference>
<protein>
    <submittedName>
        <fullName evidence="1">Uncharacterized protein</fullName>
    </submittedName>
</protein>
<organism evidence="1 2">
    <name type="scientific">Jeotgalibacillus salarius</name>
    <dbReference type="NCBI Taxonomy" id="546023"/>
    <lineage>
        <taxon>Bacteria</taxon>
        <taxon>Bacillati</taxon>
        <taxon>Bacillota</taxon>
        <taxon>Bacilli</taxon>
        <taxon>Bacillales</taxon>
        <taxon>Caryophanaceae</taxon>
        <taxon>Jeotgalibacillus</taxon>
    </lineage>
</organism>
<dbReference type="Pfam" id="PF19945">
    <property type="entry name" value="DUF6407"/>
    <property type="match status" value="1"/>
</dbReference>
<reference evidence="1 2" key="1">
    <citation type="submission" date="2019-03" db="EMBL/GenBank/DDBJ databases">
        <authorList>
            <person name="Yang Y."/>
        </authorList>
    </citation>
    <scope>NUCLEOTIDE SEQUENCE [LARGE SCALE GENOMIC DNA]</scope>
    <source>
        <strain evidence="1 2">ASL-1</strain>
    </source>
</reference>
<proteinExistence type="predicted"/>
<dbReference type="OrthoDB" id="2454093at2"/>
<accession>A0A4Y8LGB1</accession>